<dbReference type="OrthoDB" id="9801656at2"/>
<reference evidence="2 3" key="1">
    <citation type="submission" date="2019-04" db="EMBL/GenBank/DDBJ databases">
        <title>Microbes associate with the intestines of laboratory mice.</title>
        <authorList>
            <person name="Navarre W."/>
            <person name="Wong E."/>
            <person name="Huang K."/>
            <person name="Tropini C."/>
            <person name="Ng K."/>
            <person name="Yu B."/>
        </authorList>
    </citation>
    <scope>NUCLEOTIDE SEQUENCE [LARGE SCALE GENOMIC DNA]</scope>
    <source>
        <strain evidence="2 3">NM62_B4-13</strain>
    </source>
</reference>
<dbReference type="InterPro" id="IPR016181">
    <property type="entry name" value="Acyl_CoA_acyltransferase"/>
</dbReference>
<gene>
    <name evidence="2" type="ORF">E5352_03500</name>
</gene>
<dbReference type="Gene3D" id="3.40.630.30">
    <property type="match status" value="1"/>
</dbReference>
<organism evidence="2 3">
    <name type="scientific">Stenotrophomonas maltophilia</name>
    <name type="common">Pseudomonas maltophilia</name>
    <name type="synonym">Xanthomonas maltophilia</name>
    <dbReference type="NCBI Taxonomy" id="40324"/>
    <lineage>
        <taxon>Bacteria</taxon>
        <taxon>Pseudomonadati</taxon>
        <taxon>Pseudomonadota</taxon>
        <taxon>Gammaproteobacteria</taxon>
        <taxon>Lysobacterales</taxon>
        <taxon>Lysobacteraceae</taxon>
        <taxon>Stenotrophomonas</taxon>
        <taxon>Stenotrophomonas maltophilia group</taxon>
    </lineage>
</organism>
<dbReference type="RefSeq" id="WP_136003353.1">
    <property type="nucleotide sequence ID" value="NZ_SRYW01000002.1"/>
</dbReference>
<dbReference type="Proteomes" id="UP000306631">
    <property type="component" value="Unassembled WGS sequence"/>
</dbReference>
<dbReference type="PANTHER" id="PTHR43792:SF1">
    <property type="entry name" value="N-ACETYLTRANSFERASE DOMAIN-CONTAINING PROTEIN"/>
    <property type="match status" value="1"/>
</dbReference>
<comment type="caution">
    <text evidence="2">The sequence shown here is derived from an EMBL/GenBank/DDBJ whole genome shotgun (WGS) entry which is preliminary data.</text>
</comment>
<feature type="domain" description="N-acetyltransferase" evidence="1">
    <location>
        <begin position="13"/>
        <end position="170"/>
    </location>
</feature>
<dbReference type="PROSITE" id="PS51186">
    <property type="entry name" value="GNAT"/>
    <property type="match status" value="1"/>
</dbReference>
<dbReference type="Pfam" id="PF13302">
    <property type="entry name" value="Acetyltransf_3"/>
    <property type="match status" value="1"/>
</dbReference>
<keyword evidence="2" id="KW-0808">Transferase</keyword>
<protein>
    <submittedName>
        <fullName evidence="2">N-acetyltransferase</fullName>
    </submittedName>
</protein>
<evidence type="ECO:0000259" key="1">
    <source>
        <dbReference type="PROSITE" id="PS51186"/>
    </source>
</evidence>
<name>A0A4S2D662_STEMA</name>
<dbReference type="SUPFAM" id="SSF55729">
    <property type="entry name" value="Acyl-CoA N-acyltransferases (Nat)"/>
    <property type="match status" value="1"/>
</dbReference>
<accession>A0A4S2D662</accession>
<evidence type="ECO:0000313" key="2">
    <source>
        <dbReference type="EMBL" id="TGY36572.1"/>
    </source>
</evidence>
<dbReference type="InterPro" id="IPR000182">
    <property type="entry name" value="GNAT_dom"/>
</dbReference>
<dbReference type="PANTHER" id="PTHR43792">
    <property type="entry name" value="GNAT FAMILY, PUTATIVE (AFU_ORTHOLOGUE AFUA_3G00765)-RELATED-RELATED"/>
    <property type="match status" value="1"/>
</dbReference>
<dbReference type="EMBL" id="SRYW01000002">
    <property type="protein sequence ID" value="TGY36572.1"/>
    <property type="molecule type" value="Genomic_DNA"/>
</dbReference>
<dbReference type="InterPro" id="IPR051531">
    <property type="entry name" value="N-acetyltransferase"/>
</dbReference>
<evidence type="ECO:0000313" key="3">
    <source>
        <dbReference type="Proteomes" id="UP000306631"/>
    </source>
</evidence>
<sequence length="181" mass="20365">MSIVDLALETDRLILRPPRVEDFDAFLRFCSDPEVMQYLGGVMPPSQAWRSFSCLVGSWHLYGFSMFSVIEKATGAWVGRMGPWQPLDWPGTEVGWSICRDSWGKGYAPEAAVASIDWAFDTLGWDEVIHTIEPSNVNSQAVARKLGSTLLRMGELPPPHAGVPMEIWGQSRAQWRQRRQA</sequence>
<dbReference type="GO" id="GO:0016747">
    <property type="term" value="F:acyltransferase activity, transferring groups other than amino-acyl groups"/>
    <property type="evidence" value="ECO:0007669"/>
    <property type="project" value="InterPro"/>
</dbReference>
<proteinExistence type="predicted"/>
<dbReference type="AlphaFoldDB" id="A0A4S2D662"/>